<dbReference type="AlphaFoldDB" id="A0A068WCT2"/>
<reference evidence="1 2" key="1">
    <citation type="journal article" date="2013" name="Nature">
        <title>The genomes of four tapeworm species reveal adaptations to parasitism.</title>
        <authorList>
            <person name="Tsai I.J."/>
            <person name="Zarowiecki M."/>
            <person name="Holroyd N."/>
            <person name="Garciarrubio A."/>
            <person name="Sanchez-Flores A."/>
            <person name="Brooks K.L."/>
            <person name="Tracey A."/>
            <person name="Bobes R.J."/>
            <person name="Fragoso G."/>
            <person name="Sciutto E."/>
            <person name="Aslett M."/>
            <person name="Beasley H."/>
            <person name="Bennett H.M."/>
            <person name="Cai J."/>
            <person name="Camicia F."/>
            <person name="Clark R."/>
            <person name="Cucher M."/>
            <person name="De Silva N."/>
            <person name="Day T.A."/>
            <person name="Deplazes P."/>
            <person name="Estrada K."/>
            <person name="Fernandez C."/>
            <person name="Holland P.W."/>
            <person name="Hou J."/>
            <person name="Hu S."/>
            <person name="Huckvale T."/>
            <person name="Hung S.S."/>
            <person name="Kamenetzky L."/>
            <person name="Keane J.A."/>
            <person name="Kiss F."/>
            <person name="Koziol U."/>
            <person name="Lambert O."/>
            <person name="Liu K."/>
            <person name="Luo X."/>
            <person name="Luo Y."/>
            <person name="Macchiaroli N."/>
            <person name="Nichol S."/>
            <person name="Paps J."/>
            <person name="Parkinson J."/>
            <person name="Pouchkina-Stantcheva N."/>
            <person name="Riddiford N."/>
            <person name="Rosenzvit M."/>
            <person name="Salinas G."/>
            <person name="Wasmuth J.D."/>
            <person name="Zamanian M."/>
            <person name="Zheng Y."/>
            <person name="Cai X."/>
            <person name="Soberon X."/>
            <person name="Olson P.D."/>
            <person name="Laclette J.P."/>
            <person name="Brehm K."/>
            <person name="Berriman M."/>
            <person name="Garciarrubio A."/>
            <person name="Bobes R.J."/>
            <person name="Fragoso G."/>
            <person name="Sanchez-Flores A."/>
            <person name="Estrada K."/>
            <person name="Cevallos M.A."/>
            <person name="Morett E."/>
            <person name="Gonzalez V."/>
            <person name="Portillo T."/>
            <person name="Ochoa-Leyva A."/>
            <person name="Jose M.V."/>
            <person name="Sciutto E."/>
            <person name="Landa A."/>
            <person name="Jimenez L."/>
            <person name="Valdes V."/>
            <person name="Carrero J.C."/>
            <person name="Larralde C."/>
            <person name="Morales-Montor J."/>
            <person name="Limon-Lason J."/>
            <person name="Soberon X."/>
            <person name="Laclette J.P."/>
        </authorList>
    </citation>
    <scope>NUCLEOTIDE SEQUENCE [LARGE SCALE GENOMIC DNA]</scope>
</reference>
<proteinExistence type="predicted"/>
<evidence type="ECO:0000313" key="3">
    <source>
        <dbReference type="WBParaSite" id="EgrG_000863900"/>
    </source>
</evidence>
<reference evidence="1" key="2">
    <citation type="submission" date="2014-06" db="EMBL/GenBank/DDBJ databases">
        <authorList>
            <person name="Aslett M."/>
        </authorList>
    </citation>
    <scope>NUCLEOTIDE SEQUENCE</scope>
</reference>
<gene>
    <name evidence="1" type="ORF">EgrG_000863900</name>
</gene>
<accession>A0A068WCT2</accession>
<sequence length="208" mass="24243">MKGDHQETLCGYRFYISDDTNTLKPFLKEDDRRIASIQKICHSRIYLTRETRIRKGQKRRAVLVRAHSRKNLEICLRRIDDTFPHLYACSNLDDAVAAAHMVRLRKYHTNEDLSLSLPSTIVIYYQLSFNFDSGDMARYEHWRKTPDALLFKELRCVLLIAMKDTPGAGFLRRYAIISGECRKNVVTSYKVLRATFANLPEFEDEGTT</sequence>
<dbReference type="EMBL" id="LK028576">
    <property type="protein sequence ID" value="CDS16219.1"/>
    <property type="molecule type" value="Genomic_DNA"/>
</dbReference>
<name>A0A068WCT2_ECHGR</name>
<dbReference type="Proteomes" id="UP000492820">
    <property type="component" value="Unassembled WGS sequence"/>
</dbReference>
<protein>
    <submittedName>
        <fullName evidence="3">Helitron_like_N domain-containing protein</fullName>
    </submittedName>
</protein>
<dbReference type="WBParaSite" id="EgrG_000863900">
    <property type="protein sequence ID" value="EgrG_000863900"/>
    <property type="gene ID" value="EgrG_000863900"/>
</dbReference>
<evidence type="ECO:0000313" key="2">
    <source>
        <dbReference type="Proteomes" id="UP000492820"/>
    </source>
</evidence>
<reference evidence="3" key="3">
    <citation type="submission" date="2020-10" db="UniProtKB">
        <authorList>
            <consortium name="WormBaseParasite"/>
        </authorList>
    </citation>
    <scope>IDENTIFICATION</scope>
</reference>
<evidence type="ECO:0000313" key="1">
    <source>
        <dbReference type="EMBL" id="CDS16219.1"/>
    </source>
</evidence>
<organism evidence="1">
    <name type="scientific">Echinococcus granulosus</name>
    <name type="common">Hydatid tapeworm</name>
    <dbReference type="NCBI Taxonomy" id="6210"/>
    <lineage>
        <taxon>Eukaryota</taxon>
        <taxon>Metazoa</taxon>
        <taxon>Spiralia</taxon>
        <taxon>Lophotrochozoa</taxon>
        <taxon>Platyhelminthes</taxon>
        <taxon>Cestoda</taxon>
        <taxon>Eucestoda</taxon>
        <taxon>Cyclophyllidea</taxon>
        <taxon>Taeniidae</taxon>
        <taxon>Echinococcus</taxon>
        <taxon>Echinococcus granulosus group</taxon>
    </lineage>
</organism>